<evidence type="ECO:0000313" key="2">
    <source>
        <dbReference type="Proteomes" id="UP000814140"/>
    </source>
</evidence>
<name>A0ACB8SD98_9AGAM</name>
<dbReference type="Proteomes" id="UP000814140">
    <property type="component" value="Unassembled WGS sequence"/>
</dbReference>
<accession>A0ACB8SD98</accession>
<dbReference type="EMBL" id="MU277608">
    <property type="protein sequence ID" value="KAI0054232.1"/>
    <property type="molecule type" value="Genomic_DNA"/>
</dbReference>
<proteinExistence type="predicted"/>
<comment type="caution">
    <text evidence="1">The sequence shown here is derived from an EMBL/GenBank/DDBJ whole genome shotgun (WGS) entry which is preliminary data.</text>
</comment>
<sequence>MPFNLITRNRDAGLDPYFGFDREVVEDLMDGLLYNPITGLFILEKTPTACCPSRRPDTLEERIEAVHRAKLYDFSALPVDVDSVWVLHLFPLGKVDYTGRTGKKTKRPEFALRWTGGADGYPTRVARCVGPPTCEHVLNFIRVSLMECACVPGLLLLGEEFEAYKPQLNFFFEKLRPPFCSMVVPSGLQRSLAEEYSEGVFDRLADLAVDANTVANDAYNQGDRARALYQHSQAIHWMETAMCMTANTERRRTARQLLSVFRCHEAAALLLKEGGGDQVRALHEAEAGTSYAPTYPKVLVTLLPAESTYT</sequence>
<gene>
    <name evidence="1" type="ORF">BV25DRAFT_1922897</name>
</gene>
<reference evidence="1" key="2">
    <citation type="journal article" date="2022" name="New Phytol.">
        <title>Evolutionary transition to the ectomycorrhizal habit in the genomes of a hyperdiverse lineage of mushroom-forming fungi.</title>
        <authorList>
            <person name="Looney B."/>
            <person name="Miyauchi S."/>
            <person name="Morin E."/>
            <person name="Drula E."/>
            <person name="Courty P.E."/>
            <person name="Kohler A."/>
            <person name="Kuo A."/>
            <person name="LaButti K."/>
            <person name="Pangilinan J."/>
            <person name="Lipzen A."/>
            <person name="Riley R."/>
            <person name="Andreopoulos W."/>
            <person name="He G."/>
            <person name="Johnson J."/>
            <person name="Nolan M."/>
            <person name="Tritt A."/>
            <person name="Barry K.W."/>
            <person name="Grigoriev I.V."/>
            <person name="Nagy L.G."/>
            <person name="Hibbett D."/>
            <person name="Henrissat B."/>
            <person name="Matheny P.B."/>
            <person name="Labbe J."/>
            <person name="Martin F.M."/>
        </authorList>
    </citation>
    <scope>NUCLEOTIDE SEQUENCE</scope>
    <source>
        <strain evidence="1">HHB10654</strain>
    </source>
</reference>
<reference evidence="1" key="1">
    <citation type="submission" date="2021-03" db="EMBL/GenBank/DDBJ databases">
        <authorList>
            <consortium name="DOE Joint Genome Institute"/>
            <person name="Ahrendt S."/>
            <person name="Looney B.P."/>
            <person name="Miyauchi S."/>
            <person name="Morin E."/>
            <person name="Drula E."/>
            <person name="Courty P.E."/>
            <person name="Chicoki N."/>
            <person name="Fauchery L."/>
            <person name="Kohler A."/>
            <person name="Kuo A."/>
            <person name="Labutti K."/>
            <person name="Pangilinan J."/>
            <person name="Lipzen A."/>
            <person name="Riley R."/>
            <person name="Andreopoulos W."/>
            <person name="He G."/>
            <person name="Johnson J."/>
            <person name="Barry K.W."/>
            <person name="Grigoriev I.V."/>
            <person name="Nagy L."/>
            <person name="Hibbett D."/>
            <person name="Henrissat B."/>
            <person name="Matheny P.B."/>
            <person name="Labbe J."/>
            <person name="Martin F."/>
        </authorList>
    </citation>
    <scope>NUCLEOTIDE SEQUENCE</scope>
    <source>
        <strain evidence="1">HHB10654</strain>
    </source>
</reference>
<evidence type="ECO:0000313" key="1">
    <source>
        <dbReference type="EMBL" id="KAI0054232.1"/>
    </source>
</evidence>
<organism evidence="1 2">
    <name type="scientific">Artomyces pyxidatus</name>
    <dbReference type="NCBI Taxonomy" id="48021"/>
    <lineage>
        <taxon>Eukaryota</taxon>
        <taxon>Fungi</taxon>
        <taxon>Dikarya</taxon>
        <taxon>Basidiomycota</taxon>
        <taxon>Agaricomycotina</taxon>
        <taxon>Agaricomycetes</taxon>
        <taxon>Russulales</taxon>
        <taxon>Auriscalpiaceae</taxon>
        <taxon>Artomyces</taxon>
    </lineage>
</organism>
<protein>
    <submittedName>
        <fullName evidence="1">Uncharacterized protein</fullName>
    </submittedName>
</protein>
<keyword evidence="2" id="KW-1185">Reference proteome</keyword>